<feature type="domain" description="Methyltransferase FkbM" evidence="1">
    <location>
        <begin position="117"/>
        <end position="276"/>
    </location>
</feature>
<dbReference type="Pfam" id="PF05050">
    <property type="entry name" value="Methyltransf_21"/>
    <property type="match status" value="1"/>
</dbReference>
<dbReference type="Gene3D" id="3.40.50.150">
    <property type="entry name" value="Vaccinia Virus protein VP39"/>
    <property type="match status" value="1"/>
</dbReference>
<dbReference type="InterPro" id="IPR052514">
    <property type="entry name" value="SAM-dependent_MTase"/>
</dbReference>
<dbReference type="Proteomes" id="UP000479526">
    <property type="component" value="Unassembled WGS sequence"/>
</dbReference>
<dbReference type="InterPro" id="IPR006342">
    <property type="entry name" value="FkbM_mtfrase"/>
</dbReference>
<sequence>MAEKLSPVLRARMRARELLSRALVVVPPGVTMKTRSGFHSSSGVSRTLLGQVVKVLRHRPLGFVTDFALPDNPRIRLAAVESRLVRILFWYGERGYEGMETACWRDLCAKATSILELGANIGYYTVQGAEAAGTTPYVAVEANPEAAAIVSRNADLNGLANVKVIQAAVVPDDAPATLELSLPDQESYVAPTGAYLSEGGEGISNRPASRTITVQTVRMSDLVEGVDLIKLDIEGYEAGVLRAVWPQLLASRPTIVVEVLRNVPALRQVLRDLRAEDYEIRAIGHDALHVITDAELASEEPLPRYGSRDVIVVPAEKAGAL</sequence>
<name>A0A7C9N392_9ACTN</name>
<dbReference type="RefSeq" id="WP_161482274.1">
    <property type="nucleotide sequence ID" value="NZ_WXEW01000008.1"/>
</dbReference>
<dbReference type="InterPro" id="IPR029063">
    <property type="entry name" value="SAM-dependent_MTases_sf"/>
</dbReference>
<gene>
    <name evidence="2" type="ORF">GT755_26135</name>
</gene>
<keyword evidence="3" id="KW-1185">Reference proteome</keyword>
<reference evidence="2 3" key="1">
    <citation type="submission" date="2020-01" db="EMBL/GenBank/DDBJ databases">
        <title>Herbidospora sp. NEAU-GS84 nov., a novel actinomycete isolated from soil.</title>
        <authorList>
            <person name="Han L."/>
        </authorList>
    </citation>
    <scope>NUCLEOTIDE SEQUENCE [LARGE SCALE GENOMIC DNA]</scope>
    <source>
        <strain evidence="2 3">NEAU-GS84</strain>
    </source>
</reference>
<dbReference type="PANTHER" id="PTHR34203:SF15">
    <property type="entry name" value="SLL1173 PROTEIN"/>
    <property type="match status" value="1"/>
</dbReference>
<dbReference type="NCBIfam" id="TIGR01444">
    <property type="entry name" value="fkbM_fam"/>
    <property type="match status" value="1"/>
</dbReference>
<evidence type="ECO:0000313" key="2">
    <source>
        <dbReference type="EMBL" id="NAS25150.1"/>
    </source>
</evidence>
<evidence type="ECO:0000313" key="3">
    <source>
        <dbReference type="Proteomes" id="UP000479526"/>
    </source>
</evidence>
<dbReference type="PANTHER" id="PTHR34203">
    <property type="entry name" value="METHYLTRANSFERASE, FKBM FAMILY PROTEIN"/>
    <property type="match status" value="1"/>
</dbReference>
<proteinExistence type="predicted"/>
<accession>A0A7C9N392</accession>
<dbReference type="EMBL" id="WXEW01000008">
    <property type="protein sequence ID" value="NAS25150.1"/>
    <property type="molecule type" value="Genomic_DNA"/>
</dbReference>
<keyword evidence="2" id="KW-0489">Methyltransferase</keyword>
<keyword evidence="2" id="KW-0808">Transferase</keyword>
<dbReference type="SUPFAM" id="SSF53335">
    <property type="entry name" value="S-adenosyl-L-methionine-dependent methyltransferases"/>
    <property type="match status" value="1"/>
</dbReference>
<dbReference type="GO" id="GO:0032259">
    <property type="term" value="P:methylation"/>
    <property type="evidence" value="ECO:0007669"/>
    <property type="project" value="UniProtKB-KW"/>
</dbReference>
<dbReference type="AlphaFoldDB" id="A0A7C9N392"/>
<organism evidence="2 3">
    <name type="scientific">Herbidospora solisilvae</name>
    <dbReference type="NCBI Taxonomy" id="2696284"/>
    <lineage>
        <taxon>Bacteria</taxon>
        <taxon>Bacillati</taxon>
        <taxon>Actinomycetota</taxon>
        <taxon>Actinomycetes</taxon>
        <taxon>Streptosporangiales</taxon>
        <taxon>Streptosporangiaceae</taxon>
        <taxon>Herbidospora</taxon>
    </lineage>
</organism>
<evidence type="ECO:0000259" key="1">
    <source>
        <dbReference type="Pfam" id="PF05050"/>
    </source>
</evidence>
<protein>
    <submittedName>
        <fullName evidence="2">FkbM family methyltransferase</fullName>
    </submittedName>
</protein>
<dbReference type="GO" id="GO:0008168">
    <property type="term" value="F:methyltransferase activity"/>
    <property type="evidence" value="ECO:0007669"/>
    <property type="project" value="UniProtKB-KW"/>
</dbReference>
<comment type="caution">
    <text evidence="2">The sequence shown here is derived from an EMBL/GenBank/DDBJ whole genome shotgun (WGS) entry which is preliminary data.</text>
</comment>